<comment type="caution">
    <text evidence="1">The sequence shown here is derived from an EMBL/GenBank/DDBJ whole genome shotgun (WGS) entry which is preliminary data.</text>
</comment>
<dbReference type="AlphaFoldDB" id="A0AAD9ITF0"/>
<accession>A0AAD9ITF0</accession>
<dbReference type="Proteomes" id="UP001208570">
    <property type="component" value="Unassembled WGS sequence"/>
</dbReference>
<evidence type="ECO:0000313" key="2">
    <source>
        <dbReference type="Proteomes" id="UP001208570"/>
    </source>
</evidence>
<organism evidence="1 2">
    <name type="scientific">Paralvinella palmiformis</name>
    <dbReference type="NCBI Taxonomy" id="53620"/>
    <lineage>
        <taxon>Eukaryota</taxon>
        <taxon>Metazoa</taxon>
        <taxon>Spiralia</taxon>
        <taxon>Lophotrochozoa</taxon>
        <taxon>Annelida</taxon>
        <taxon>Polychaeta</taxon>
        <taxon>Sedentaria</taxon>
        <taxon>Canalipalpata</taxon>
        <taxon>Terebellida</taxon>
        <taxon>Terebelliformia</taxon>
        <taxon>Alvinellidae</taxon>
        <taxon>Paralvinella</taxon>
    </lineage>
</organism>
<gene>
    <name evidence="1" type="ORF">LSH36_1413g00014</name>
</gene>
<keyword evidence="2" id="KW-1185">Reference proteome</keyword>
<protein>
    <submittedName>
        <fullName evidence="1">Uncharacterized protein</fullName>
    </submittedName>
</protein>
<evidence type="ECO:0000313" key="1">
    <source>
        <dbReference type="EMBL" id="KAK2140268.1"/>
    </source>
</evidence>
<dbReference type="EMBL" id="JAODUP010001412">
    <property type="protein sequence ID" value="KAK2140268.1"/>
    <property type="molecule type" value="Genomic_DNA"/>
</dbReference>
<proteinExistence type="predicted"/>
<reference evidence="1" key="1">
    <citation type="journal article" date="2023" name="Mol. Biol. Evol.">
        <title>Third-Generation Sequencing Reveals the Adaptive Role of the Epigenome in Three Deep-Sea Polychaetes.</title>
        <authorList>
            <person name="Perez M."/>
            <person name="Aroh O."/>
            <person name="Sun Y."/>
            <person name="Lan Y."/>
            <person name="Juniper S.K."/>
            <person name="Young C.R."/>
            <person name="Angers B."/>
            <person name="Qian P.Y."/>
        </authorList>
    </citation>
    <scope>NUCLEOTIDE SEQUENCE</scope>
    <source>
        <strain evidence="1">P08H-3</strain>
    </source>
</reference>
<dbReference type="PROSITE" id="PS51257">
    <property type="entry name" value="PROKAR_LIPOPROTEIN"/>
    <property type="match status" value="1"/>
</dbReference>
<name>A0AAD9ITF0_9ANNE</name>
<sequence>MASAVRKVALKSLLLGIFLLACEFAWTYSRRYHLSRQRTQFESGRLYEIPESIVSKERREQFLVNKFARNSPMKLAVGERVYRPNGTVNIRGLASNNNESILPKRISSTDKNILYREHDTVHINLDSAGWSSSDDVITSTMDQVKHALSHSEIQVIIACANPIRHVTFERPVTRLSHGKYVLGHMNRELDRYAVMSVGVDFRTKQTDSYAFYAPLTSLAWKRVDYGVILIVADTLCNWLQLPVTRHVMSYLCQTGAVLFFLPTSKEKIALVGQAAKLFVAPLLNEYYNSVGSEVSGDIGASPNPFLVLADIDLWVLHHHEFATKSNIISLNNGCCQWFEHKGWRLKSWPLSYLGMRMRTWWELLGGNTGIFRKMHMTSYGMVGIFRRRFQDQVKEPMVRGRTGSWYLPDFMVGLWLNSYMMTKGPDHVTFADRPGPRLEPRDLFVNGSNLELSSYFDAHMPRVARISYKNDAWTLVSRLLKYMYGKDSIDMQWCTAYNSKYMNYIKDYQKKMAKETYQAPAVQKVRKGDKSPSNAKPIEEEIPAVNSHYEYYSTRLANPMLGSQMQNMPPQKRRKQQFRTNAYTDYQQRFEGNQRSAPRLSLQKPIMSDRMRRKPGMGRMQYGNKFVNLKVRRPMNGRVKRSFPGRRFAKNKPVRFGRFQRKRGPGNRRRV</sequence>